<dbReference type="PANTHER" id="PTHR30537">
    <property type="entry name" value="HTH-TYPE TRANSCRIPTIONAL REGULATOR"/>
    <property type="match status" value="1"/>
</dbReference>
<dbReference type="GO" id="GO:0043565">
    <property type="term" value="F:sequence-specific DNA binding"/>
    <property type="evidence" value="ECO:0007669"/>
    <property type="project" value="TreeGrafter"/>
</dbReference>
<dbReference type="Gene3D" id="3.40.190.10">
    <property type="entry name" value="Periplasmic binding protein-like II"/>
    <property type="match status" value="2"/>
</dbReference>
<dbReference type="SUPFAM" id="SSF46785">
    <property type="entry name" value="Winged helix' DNA-binding domain"/>
    <property type="match status" value="1"/>
</dbReference>
<protein>
    <submittedName>
        <fullName evidence="6">LysR family transcriptional regulator, glycine cleavage system transcriptional activator</fullName>
    </submittedName>
</protein>
<evidence type="ECO:0000313" key="6">
    <source>
        <dbReference type="EMBL" id="SHH09933.1"/>
    </source>
</evidence>
<keyword evidence="2" id="KW-0805">Transcription regulation</keyword>
<evidence type="ECO:0000256" key="1">
    <source>
        <dbReference type="ARBA" id="ARBA00009437"/>
    </source>
</evidence>
<dbReference type="GO" id="GO:0003700">
    <property type="term" value="F:DNA-binding transcription factor activity"/>
    <property type="evidence" value="ECO:0007669"/>
    <property type="project" value="InterPro"/>
</dbReference>
<dbReference type="InterPro" id="IPR036390">
    <property type="entry name" value="WH_DNA-bd_sf"/>
</dbReference>
<dbReference type="OrthoDB" id="9813056at2"/>
<dbReference type="Pfam" id="PF00126">
    <property type="entry name" value="HTH_1"/>
    <property type="match status" value="1"/>
</dbReference>
<dbReference type="AlphaFoldDB" id="A0A1M5Q8Y5"/>
<dbReference type="PANTHER" id="PTHR30537:SF26">
    <property type="entry name" value="GLYCINE CLEAVAGE SYSTEM TRANSCRIPTIONAL ACTIVATOR"/>
    <property type="match status" value="1"/>
</dbReference>
<dbReference type="InterPro" id="IPR058163">
    <property type="entry name" value="LysR-type_TF_proteobact-type"/>
</dbReference>
<comment type="similarity">
    <text evidence="1">Belongs to the LysR transcriptional regulatory family.</text>
</comment>
<dbReference type="PROSITE" id="PS50931">
    <property type="entry name" value="HTH_LYSR"/>
    <property type="match status" value="1"/>
</dbReference>
<keyword evidence="3" id="KW-0238">DNA-binding</keyword>
<keyword evidence="7" id="KW-1185">Reference proteome</keyword>
<evidence type="ECO:0000256" key="4">
    <source>
        <dbReference type="ARBA" id="ARBA00023163"/>
    </source>
</evidence>
<dbReference type="SUPFAM" id="SSF53850">
    <property type="entry name" value="Periplasmic binding protein-like II"/>
    <property type="match status" value="1"/>
</dbReference>
<evidence type="ECO:0000256" key="2">
    <source>
        <dbReference type="ARBA" id="ARBA00023015"/>
    </source>
</evidence>
<name>A0A1M5Q8Y5_9RHOB</name>
<dbReference type="InterPro" id="IPR005119">
    <property type="entry name" value="LysR_subst-bd"/>
</dbReference>
<dbReference type="EMBL" id="FQWM01000003">
    <property type="protein sequence ID" value="SHH09933.1"/>
    <property type="molecule type" value="Genomic_DNA"/>
</dbReference>
<evidence type="ECO:0000313" key="7">
    <source>
        <dbReference type="Proteomes" id="UP000184211"/>
    </source>
</evidence>
<dbReference type="RefSeq" id="WP_072792808.1">
    <property type="nucleotide sequence ID" value="NZ_FQWM01000003.1"/>
</dbReference>
<feature type="domain" description="HTH lysR-type" evidence="5">
    <location>
        <begin position="1"/>
        <end position="63"/>
    </location>
</feature>
<dbReference type="GO" id="GO:0006351">
    <property type="term" value="P:DNA-templated transcription"/>
    <property type="evidence" value="ECO:0007669"/>
    <property type="project" value="TreeGrafter"/>
</dbReference>
<dbReference type="Pfam" id="PF03466">
    <property type="entry name" value="LysR_substrate"/>
    <property type="match status" value="1"/>
</dbReference>
<sequence length="297" mass="33192">MTTYLRHLNALRAFEVAARHESISKAAAELNVSHSVVSQHIKILEAWFDTELFQRTGNRIKLSDDGRSLLPRVSAGLQTLKDACADLLSATQKGTLVISAEPALASLWLRRYVAEFCDEFPNIDVDLRPAWLPPQLGEDHADLIIHFETRLPMKGVRKQRIFPIEGYPACSPELAASLPKVDGKIDWNAAPLVHDNGREIWQKWYSAHQPGSQAWEEGRVYSDLSLAIHAAADGDGIILADDILCAQTIQKGTLVAVDDRRVHCVWYALASPKSDKRKPAADTFTEWLLNRISRLEV</sequence>
<dbReference type="InterPro" id="IPR000847">
    <property type="entry name" value="LysR_HTH_N"/>
</dbReference>
<gene>
    <name evidence="6" type="ORF">SAMN04488044_1893</name>
</gene>
<dbReference type="Proteomes" id="UP000184211">
    <property type="component" value="Unassembled WGS sequence"/>
</dbReference>
<organism evidence="6 7">
    <name type="scientific">Cognatishimia maritima</name>
    <dbReference type="NCBI Taxonomy" id="870908"/>
    <lineage>
        <taxon>Bacteria</taxon>
        <taxon>Pseudomonadati</taxon>
        <taxon>Pseudomonadota</taxon>
        <taxon>Alphaproteobacteria</taxon>
        <taxon>Rhodobacterales</taxon>
        <taxon>Paracoccaceae</taxon>
        <taxon>Cognatishimia</taxon>
    </lineage>
</organism>
<dbReference type="InterPro" id="IPR036388">
    <property type="entry name" value="WH-like_DNA-bd_sf"/>
</dbReference>
<accession>A0A1M5Q8Y5</accession>
<evidence type="ECO:0000259" key="5">
    <source>
        <dbReference type="PROSITE" id="PS50931"/>
    </source>
</evidence>
<reference evidence="7" key="1">
    <citation type="submission" date="2016-11" db="EMBL/GenBank/DDBJ databases">
        <authorList>
            <person name="Varghese N."/>
            <person name="Submissions S."/>
        </authorList>
    </citation>
    <scope>NUCLEOTIDE SEQUENCE [LARGE SCALE GENOMIC DNA]</scope>
    <source>
        <strain evidence="7">DSM 28223</strain>
    </source>
</reference>
<proteinExistence type="inferred from homology"/>
<evidence type="ECO:0000256" key="3">
    <source>
        <dbReference type="ARBA" id="ARBA00023125"/>
    </source>
</evidence>
<keyword evidence="4" id="KW-0804">Transcription</keyword>
<dbReference type="Gene3D" id="1.10.10.10">
    <property type="entry name" value="Winged helix-like DNA-binding domain superfamily/Winged helix DNA-binding domain"/>
    <property type="match status" value="1"/>
</dbReference>
<dbReference type="STRING" id="870908.SAMN04488044_1893"/>